<evidence type="ECO:0000313" key="1">
    <source>
        <dbReference type="EMBL" id="RGD59446.1"/>
    </source>
</evidence>
<organism evidence="1 2">
    <name type="scientific">Kitasatospora xanthocidica</name>
    <dbReference type="NCBI Taxonomy" id="83382"/>
    <lineage>
        <taxon>Bacteria</taxon>
        <taxon>Bacillati</taxon>
        <taxon>Actinomycetota</taxon>
        <taxon>Actinomycetes</taxon>
        <taxon>Kitasatosporales</taxon>
        <taxon>Streptomycetaceae</taxon>
        <taxon>Kitasatospora</taxon>
    </lineage>
</organism>
<sequence>MSLRIAASAEELRRRCEATSVRTTTGEDGYEDGAVVPTGLWRPLTDDLCLRVAASVGGADGTLVELVDAAAIERHLLTAGHVTPLGRADSPAHALTTTPNYRDGRRIGLHLDNWDKLAYQDKASGRRRLCVNLGPGTRHLLVCDIDIQQVCRAVRPDYATCHPHTDDLRAYAAAGLPMTCLRIRLAPGDGYLAPTEFLPHDGSTENCASPSTAAFWLGHWPRGAFDSGRTR</sequence>
<dbReference type="AlphaFoldDB" id="A0A372ZU50"/>
<dbReference type="RefSeq" id="WP_117487644.1">
    <property type="nucleotide sequence ID" value="NZ_QVIG01000001.1"/>
</dbReference>
<accession>A0A372ZU50</accession>
<reference evidence="1 2" key="1">
    <citation type="submission" date="2018-08" db="EMBL/GenBank/DDBJ databases">
        <title>Diversity &amp; Physiological Properties of Lignin-Decomposing Actinobacteria from Soil.</title>
        <authorList>
            <person name="Roh S.G."/>
            <person name="Kim S.B."/>
        </authorList>
    </citation>
    <scope>NUCLEOTIDE SEQUENCE [LARGE SCALE GENOMIC DNA]</scope>
    <source>
        <strain evidence="1 2">MMS17-GH009</strain>
    </source>
</reference>
<protein>
    <submittedName>
        <fullName evidence="1">Uncharacterized protein</fullName>
    </submittedName>
</protein>
<gene>
    <name evidence="1" type="ORF">DR950_18070</name>
</gene>
<comment type="caution">
    <text evidence="1">The sequence shown here is derived from an EMBL/GenBank/DDBJ whole genome shotgun (WGS) entry which is preliminary data.</text>
</comment>
<keyword evidence="2" id="KW-1185">Reference proteome</keyword>
<name>A0A372ZU50_9ACTN</name>
<dbReference type="Proteomes" id="UP000263377">
    <property type="component" value="Unassembled WGS sequence"/>
</dbReference>
<dbReference type="EMBL" id="QVIG01000001">
    <property type="protein sequence ID" value="RGD59446.1"/>
    <property type="molecule type" value="Genomic_DNA"/>
</dbReference>
<proteinExistence type="predicted"/>
<evidence type="ECO:0000313" key="2">
    <source>
        <dbReference type="Proteomes" id="UP000263377"/>
    </source>
</evidence>